<feature type="chain" id="PRO_5020306488" description="Glycoside hydrolase family 5 domain-containing protein" evidence="6">
    <location>
        <begin position="25"/>
        <end position="530"/>
    </location>
</feature>
<dbReference type="PANTHER" id="PTHR31297">
    <property type="entry name" value="GLUCAN ENDO-1,6-BETA-GLUCOSIDASE B"/>
    <property type="match status" value="1"/>
</dbReference>
<protein>
    <recommendedName>
        <fullName evidence="7">Glycoside hydrolase family 5 domain-containing protein</fullName>
    </recommendedName>
</protein>
<evidence type="ECO:0000256" key="4">
    <source>
        <dbReference type="ARBA" id="ARBA00023316"/>
    </source>
</evidence>
<dbReference type="PANTHER" id="PTHR31297:SF9">
    <property type="entry name" value="GLUCAN 1,3-BETA-GLUCOSIDASE 2"/>
    <property type="match status" value="1"/>
</dbReference>
<keyword evidence="6" id="KW-0732">Signal</keyword>
<keyword evidence="3 5" id="KW-0326">Glycosidase</keyword>
<feature type="domain" description="Glycoside hydrolase family 5" evidence="7">
    <location>
        <begin position="105"/>
        <end position="367"/>
    </location>
</feature>
<accession>A0A4C2EBQ9</accession>
<organism evidence="8 9">
    <name type="scientific">Zygosaccharomyces mellis</name>
    <dbReference type="NCBI Taxonomy" id="42258"/>
    <lineage>
        <taxon>Eukaryota</taxon>
        <taxon>Fungi</taxon>
        <taxon>Dikarya</taxon>
        <taxon>Ascomycota</taxon>
        <taxon>Saccharomycotina</taxon>
        <taxon>Saccharomycetes</taxon>
        <taxon>Saccharomycetales</taxon>
        <taxon>Saccharomycetaceae</taxon>
        <taxon>Zygosaccharomyces</taxon>
    </lineage>
</organism>
<keyword evidence="2 5" id="KW-0378">Hydrolase</keyword>
<dbReference type="GO" id="GO:0004338">
    <property type="term" value="F:glucan exo-1,3-beta-glucosidase activity"/>
    <property type="evidence" value="ECO:0007669"/>
    <property type="project" value="TreeGrafter"/>
</dbReference>
<keyword evidence="9" id="KW-1185">Reference proteome</keyword>
<sequence>MILQAYSSILTIFLICELCICVFPEQDAFENRLLDKNNTTVEIKGVSLGGWLVTEPYITPSLFEKAQRLADNDMNCGNGSEIVDEFTLCKVLGYDNAKRLLEEHYNSWITEEDFKQIQKDGFNLVRLPIGYWAWKQKHTETSYIGNITYKDPYVSDGLQLEKLEHALQWAQKYGLQVWIDLHGAPGSQNGFDNSGQRDLYAKKVGWLELNHTQELTKAIWNEMFEQYLNRDSDSTIAGIQIINEPFAPKLNQEAMMKSYYEAFNMFTRRRKNSDNTTFVIHDAFLPLGYWNKQFNPDHKEIMNKYLNTTQKFHRNQILVDHHHYEVFTDSQLAESQWQRIRNIQNYAQSIGGELSYHPAVVGEWSAALTDCARWLNGVGVGARYDGGYYNTTKFHTNASRVGKCISQESVNRWPVEYKRQVRQFIEAQLSSFSTHTNGYIFWNYKTEDDVEWDYLELKKHGLFPQPLDNYMYFEKNGSMKPSVSKSLSREAASISKNNRNAGISHYINGELRQDCLCLLLVLLITLCFIA</sequence>
<evidence type="ECO:0000256" key="1">
    <source>
        <dbReference type="ARBA" id="ARBA00005641"/>
    </source>
</evidence>
<dbReference type="GO" id="GO:0009251">
    <property type="term" value="P:glucan catabolic process"/>
    <property type="evidence" value="ECO:0007669"/>
    <property type="project" value="TreeGrafter"/>
</dbReference>
<dbReference type="EMBL" id="BIMX01000012">
    <property type="protein sequence ID" value="GCE99762.1"/>
    <property type="molecule type" value="Genomic_DNA"/>
</dbReference>
<dbReference type="GO" id="GO:0005576">
    <property type="term" value="C:extracellular region"/>
    <property type="evidence" value="ECO:0007669"/>
    <property type="project" value="TreeGrafter"/>
</dbReference>
<evidence type="ECO:0000313" key="9">
    <source>
        <dbReference type="Proteomes" id="UP000301737"/>
    </source>
</evidence>
<reference evidence="8 9" key="1">
    <citation type="submission" date="2019-01" db="EMBL/GenBank/DDBJ databases">
        <title>Draft Genome Sequencing of Zygosaccharomyces mellis Ca-7.</title>
        <authorList>
            <person name="Shiwa Y."/>
            <person name="Kanesaki Y."/>
            <person name="Ishige T."/>
            <person name="Mura K."/>
            <person name="Hori T."/>
            <person name="Tamura T."/>
        </authorList>
    </citation>
    <scope>NUCLEOTIDE SEQUENCE [LARGE SCALE GENOMIC DNA]</scope>
    <source>
        <strain evidence="8 9">Ca-7</strain>
    </source>
</reference>
<keyword evidence="4" id="KW-0961">Cell wall biogenesis/degradation</keyword>
<dbReference type="OrthoDB" id="62120at2759"/>
<comment type="similarity">
    <text evidence="1 5">Belongs to the glycosyl hydrolase 5 (cellulase A) family.</text>
</comment>
<dbReference type="SUPFAM" id="SSF51445">
    <property type="entry name" value="(Trans)glycosidases"/>
    <property type="match status" value="1"/>
</dbReference>
<evidence type="ECO:0000313" key="8">
    <source>
        <dbReference type="EMBL" id="GCE99762.1"/>
    </source>
</evidence>
<evidence type="ECO:0000256" key="6">
    <source>
        <dbReference type="SAM" id="SignalP"/>
    </source>
</evidence>
<evidence type="ECO:0000256" key="3">
    <source>
        <dbReference type="ARBA" id="ARBA00023295"/>
    </source>
</evidence>
<dbReference type="AlphaFoldDB" id="A0A4C2EBQ9"/>
<dbReference type="InterPro" id="IPR017853">
    <property type="entry name" value="GH"/>
</dbReference>
<feature type="signal peptide" evidence="6">
    <location>
        <begin position="1"/>
        <end position="24"/>
    </location>
</feature>
<name>A0A4C2EBQ9_9SACH</name>
<dbReference type="GO" id="GO:0071555">
    <property type="term" value="P:cell wall organization"/>
    <property type="evidence" value="ECO:0007669"/>
    <property type="project" value="UniProtKB-KW"/>
</dbReference>
<dbReference type="Pfam" id="PF00150">
    <property type="entry name" value="Cellulase"/>
    <property type="match status" value="1"/>
</dbReference>
<comment type="caution">
    <text evidence="8">The sequence shown here is derived from an EMBL/GenBank/DDBJ whole genome shotgun (WGS) entry which is preliminary data.</text>
</comment>
<dbReference type="Proteomes" id="UP000301737">
    <property type="component" value="Unassembled WGS sequence"/>
</dbReference>
<gene>
    <name evidence="8" type="ORF">ZYGM_003645</name>
</gene>
<proteinExistence type="inferred from homology"/>
<dbReference type="Gene3D" id="3.20.20.80">
    <property type="entry name" value="Glycosidases"/>
    <property type="match status" value="1"/>
</dbReference>
<dbReference type="GO" id="GO:0009986">
    <property type="term" value="C:cell surface"/>
    <property type="evidence" value="ECO:0007669"/>
    <property type="project" value="TreeGrafter"/>
</dbReference>
<dbReference type="InterPro" id="IPR050386">
    <property type="entry name" value="Glycosyl_hydrolase_5"/>
</dbReference>
<evidence type="ECO:0000256" key="5">
    <source>
        <dbReference type="RuleBase" id="RU361153"/>
    </source>
</evidence>
<evidence type="ECO:0000259" key="7">
    <source>
        <dbReference type="Pfam" id="PF00150"/>
    </source>
</evidence>
<evidence type="ECO:0000256" key="2">
    <source>
        <dbReference type="ARBA" id="ARBA00022801"/>
    </source>
</evidence>
<dbReference type="InterPro" id="IPR001547">
    <property type="entry name" value="Glyco_hydro_5"/>
</dbReference>